<keyword evidence="4 8" id="KW-0067">ATP-binding</keyword>
<dbReference type="Pfam" id="PF03459">
    <property type="entry name" value="TOBE"/>
    <property type="match status" value="1"/>
</dbReference>
<accession>A0A1H8ZEL9</accession>
<evidence type="ECO:0000313" key="9">
    <source>
        <dbReference type="Proteomes" id="UP000198504"/>
    </source>
</evidence>
<keyword evidence="9" id="KW-1185">Reference proteome</keyword>
<dbReference type="InterPro" id="IPR004606">
    <property type="entry name" value="Mop_domain"/>
</dbReference>
<dbReference type="InterPro" id="IPR050093">
    <property type="entry name" value="ABC_SmlMolc_Importer"/>
</dbReference>
<dbReference type="PROSITE" id="PS50893">
    <property type="entry name" value="ABC_TRANSPORTER_2"/>
    <property type="match status" value="1"/>
</dbReference>
<keyword evidence="3" id="KW-0547">Nucleotide-binding</keyword>
<evidence type="ECO:0000313" key="8">
    <source>
        <dbReference type="EMBL" id="SEP62822.1"/>
    </source>
</evidence>
<feature type="domain" description="Mop" evidence="7">
    <location>
        <begin position="284"/>
        <end position="350"/>
    </location>
</feature>
<dbReference type="PROSITE" id="PS51866">
    <property type="entry name" value="MOP"/>
    <property type="match status" value="1"/>
</dbReference>
<dbReference type="OrthoDB" id="3180400at2"/>
<protein>
    <submittedName>
        <fullName evidence="8">Molybdate transport system ATP-binding protein</fullName>
    </submittedName>
</protein>
<dbReference type="EMBL" id="FOFA01000001">
    <property type="protein sequence ID" value="SEP62822.1"/>
    <property type="molecule type" value="Genomic_DNA"/>
</dbReference>
<dbReference type="GO" id="GO:0015689">
    <property type="term" value="P:molybdate ion transport"/>
    <property type="evidence" value="ECO:0007669"/>
    <property type="project" value="InterPro"/>
</dbReference>
<evidence type="ECO:0000256" key="4">
    <source>
        <dbReference type="ARBA" id="ARBA00022840"/>
    </source>
</evidence>
<dbReference type="Pfam" id="PF00005">
    <property type="entry name" value="ABC_tran"/>
    <property type="match status" value="1"/>
</dbReference>
<evidence type="ECO:0000256" key="3">
    <source>
        <dbReference type="ARBA" id="ARBA00022741"/>
    </source>
</evidence>
<dbReference type="SUPFAM" id="SSF50331">
    <property type="entry name" value="MOP-like"/>
    <property type="match status" value="1"/>
</dbReference>
<evidence type="ECO:0000256" key="2">
    <source>
        <dbReference type="ARBA" id="ARBA00022505"/>
    </source>
</evidence>
<dbReference type="STRING" id="1036181.SAMN05421756_101214"/>
<dbReference type="PANTHER" id="PTHR42781">
    <property type="entry name" value="SPERMIDINE/PUTRESCINE IMPORT ATP-BINDING PROTEIN POTA"/>
    <property type="match status" value="1"/>
</dbReference>
<dbReference type="InterPro" id="IPR017871">
    <property type="entry name" value="ABC_transporter-like_CS"/>
</dbReference>
<evidence type="ECO:0000256" key="5">
    <source>
        <dbReference type="PROSITE-ProRule" id="PRU01213"/>
    </source>
</evidence>
<dbReference type="AlphaFoldDB" id="A0A1H8ZEL9"/>
<dbReference type="InterPro" id="IPR005116">
    <property type="entry name" value="Transp-assoc_OB_typ1"/>
</dbReference>
<keyword evidence="1" id="KW-0813">Transport</keyword>
<reference evidence="9" key="1">
    <citation type="submission" date="2016-10" db="EMBL/GenBank/DDBJ databases">
        <authorList>
            <person name="Varghese N."/>
            <person name="Submissions S."/>
        </authorList>
    </citation>
    <scope>NUCLEOTIDE SEQUENCE [LARGE SCALE GENOMIC DNA]</scope>
    <source>
        <strain evidence="9">CGMCC 4.6856</strain>
    </source>
</reference>
<dbReference type="PROSITE" id="PS00211">
    <property type="entry name" value="ABC_TRANSPORTER_1"/>
    <property type="match status" value="1"/>
</dbReference>
<dbReference type="InterPro" id="IPR003593">
    <property type="entry name" value="AAA+_ATPase"/>
</dbReference>
<dbReference type="Proteomes" id="UP000198504">
    <property type="component" value="Unassembled WGS sequence"/>
</dbReference>
<organism evidence="8 9">
    <name type="scientific">Microlunatus flavus</name>
    <dbReference type="NCBI Taxonomy" id="1036181"/>
    <lineage>
        <taxon>Bacteria</taxon>
        <taxon>Bacillati</taxon>
        <taxon>Actinomycetota</taxon>
        <taxon>Actinomycetes</taxon>
        <taxon>Propionibacteriales</taxon>
        <taxon>Propionibacteriaceae</taxon>
        <taxon>Microlunatus</taxon>
    </lineage>
</organism>
<evidence type="ECO:0000259" key="7">
    <source>
        <dbReference type="PROSITE" id="PS51866"/>
    </source>
</evidence>
<dbReference type="Gene3D" id="2.40.50.100">
    <property type="match status" value="1"/>
</dbReference>
<dbReference type="Gene3D" id="3.40.50.300">
    <property type="entry name" value="P-loop containing nucleotide triphosphate hydrolases"/>
    <property type="match status" value="1"/>
</dbReference>
<dbReference type="SUPFAM" id="SSF52540">
    <property type="entry name" value="P-loop containing nucleoside triphosphate hydrolases"/>
    <property type="match status" value="1"/>
</dbReference>
<feature type="domain" description="ABC transporter" evidence="6">
    <location>
        <begin position="7"/>
        <end position="232"/>
    </location>
</feature>
<name>A0A1H8ZEL9_9ACTN</name>
<keyword evidence="2 5" id="KW-0500">Molybdenum</keyword>
<dbReference type="SMART" id="SM00382">
    <property type="entry name" value="AAA"/>
    <property type="match status" value="1"/>
</dbReference>
<sequence>MALSFSARLQERGFDVAFEVGDGERLAVLGPNGAGKSTLLGVLAGTVRPDTGRAELDGEPLFDVAARRWPAPHRRRVGLLAQDPLLFPHLTVLANVAFGPRAAGVGRPAAEQAARTCLAAVEAEHLAGRRPAQLSGGQAQRVAIARAVATDPRLLLLDEPLAALDVTLAPLVRRVLRQVLVGRTSVLVTHDLLDALLLSDRVVVLDAGRVVEAGPTAEVLRHPRTPFAARLAGLNLLLGTAGPAGVTTAFGLHVGASTAGLPAGSPVAAAFAPSVVSVFVDAPHGSPRTVLTARVVELEPYADEVRVTTETTSGETVTAAVTAAAVGELDLYPGRAVHLAVKATAVTVYPV</sequence>
<dbReference type="InterPro" id="IPR027417">
    <property type="entry name" value="P-loop_NTPase"/>
</dbReference>
<evidence type="ECO:0000259" key="6">
    <source>
        <dbReference type="PROSITE" id="PS50893"/>
    </source>
</evidence>
<evidence type="ECO:0000256" key="1">
    <source>
        <dbReference type="ARBA" id="ARBA00022448"/>
    </source>
</evidence>
<dbReference type="InterPro" id="IPR008995">
    <property type="entry name" value="Mo/tungstate-bd_C_term_dom"/>
</dbReference>
<dbReference type="GO" id="GO:0016887">
    <property type="term" value="F:ATP hydrolysis activity"/>
    <property type="evidence" value="ECO:0007669"/>
    <property type="project" value="InterPro"/>
</dbReference>
<proteinExistence type="predicted"/>
<dbReference type="InterPro" id="IPR003439">
    <property type="entry name" value="ABC_transporter-like_ATP-bd"/>
</dbReference>
<gene>
    <name evidence="8" type="ORF">SAMN05421756_101214</name>
</gene>
<dbReference type="PANTHER" id="PTHR42781:SF4">
    <property type="entry name" value="SPERMIDINE_PUTRESCINE IMPORT ATP-BINDING PROTEIN POTA"/>
    <property type="match status" value="1"/>
</dbReference>
<dbReference type="GO" id="GO:0005524">
    <property type="term" value="F:ATP binding"/>
    <property type="evidence" value="ECO:0007669"/>
    <property type="project" value="UniProtKB-KW"/>
</dbReference>